<organism evidence="9 10">
    <name type="scientific">Hominenteromicrobium mulieris</name>
    <dbReference type="NCBI Taxonomy" id="2885357"/>
    <lineage>
        <taxon>Bacteria</taxon>
        <taxon>Bacillati</taxon>
        <taxon>Bacillota</taxon>
        <taxon>Clostridia</taxon>
        <taxon>Eubacteriales</taxon>
        <taxon>Oscillospiraceae</taxon>
        <taxon>Hominenteromicrobium</taxon>
    </lineage>
</organism>
<dbReference type="Proteomes" id="UP001199424">
    <property type="component" value="Unassembled WGS sequence"/>
</dbReference>
<evidence type="ECO:0000256" key="7">
    <source>
        <dbReference type="HAMAP-Rule" id="MF_01894"/>
    </source>
</evidence>
<keyword evidence="6 7" id="KW-0238">DNA-binding</keyword>
<evidence type="ECO:0000256" key="3">
    <source>
        <dbReference type="ARBA" id="ARBA00022741"/>
    </source>
</evidence>
<name>A0AAE3DEU7_9FIRM</name>
<dbReference type="AlphaFoldDB" id="A0AAE3DEU7"/>
<comment type="similarity">
    <text evidence="7">Belongs to the SMC family.</text>
</comment>
<dbReference type="HAMAP" id="MF_01894">
    <property type="entry name" value="Smc_prok"/>
    <property type="match status" value="1"/>
</dbReference>
<dbReference type="GO" id="GO:0030261">
    <property type="term" value="P:chromosome condensation"/>
    <property type="evidence" value="ECO:0007669"/>
    <property type="project" value="InterPro"/>
</dbReference>
<dbReference type="GO" id="GO:0005737">
    <property type="term" value="C:cytoplasm"/>
    <property type="evidence" value="ECO:0007669"/>
    <property type="project" value="UniProtKB-SubCell"/>
</dbReference>
<dbReference type="PIRSF" id="PIRSF005719">
    <property type="entry name" value="SMC"/>
    <property type="match status" value="1"/>
</dbReference>
<comment type="function">
    <text evidence="7">Required for chromosome condensation and partitioning.</text>
</comment>
<dbReference type="PANTHER" id="PTHR43977">
    <property type="entry name" value="STRUCTURAL MAINTENANCE OF CHROMOSOMES PROTEIN 3"/>
    <property type="match status" value="1"/>
</dbReference>
<dbReference type="GO" id="GO:0005524">
    <property type="term" value="F:ATP binding"/>
    <property type="evidence" value="ECO:0007669"/>
    <property type="project" value="UniProtKB-UniRule"/>
</dbReference>
<feature type="binding site" evidence="7">
    <location>
        <begin position="32"/>
        <end position="39"/>
    </location>
    <ligand>
        <name>ATP</name>
        <dbReference type="ChEBI" id="CHEBI:30616"/>
    </ligand>
</feature>
<dbReference type="FunFam" id="3.40.50.300:FF:000901">
    <property type="entry name" value="Chromosome partition protein Smc"/>
    <property type="match status" value="1"/>
</dbReference>
<evidence type="ECO:0000313" key="9">
    <source>
        <dbReference type="EMBL" id="MCC2135796.1"/>
    </source>
</evidence>
<dbReference type="Gene3D" id="3.30.70.1620">
    <property type="match status" value="1"/>
</dbReference>
<keyword evidence="10" id="KW-1185">Reference proteome</keyword>
<dbReference type="Gene3D" id="1.20.1060.20">
    <property type="match status" value="1"/>
</dbReference>
<proteinExistence type="inferred from homology"/>
<dbReference type="CDD" id="cd03278">
    <property type="entry name" value="ABC_SMC_barmotin"/>
    <property type="match status" value="1"/>
</dbReference>
<evidence type="ECO:0000313" key="10">
    <source>
        <dbReference type="Proteomes" id="UP001199424"/>
    </source>
</evidence>
<keyword evidence="3 7" id="KW-0547">Nucleotide-binding</keyword>
<feature type="coiled-coil region" evidence="7">
    <location>
        <begin position="241"/>
        <end position="303"/>
    </location>
</feature>
<dbReference type="InterPro" id="IPR010935">
    <property type="entry name" value="SMC_hinge"/>
</dbReference>
<dbReference type="GO" id="GO:0003677">
    <property type="term" value="F:DNA binding"/>
    <property type="evidence" value="ECO:0007669"/>
    <property type="project" value="UniProtKB-UniRule"/>
</dbReference>
<comment type="domain">
    <text evidence="7">Contains large globular domains required for ATP hydrolysis at each terminus and a third globular domain forming a flexible hinge near the middle of the molecule. These domains are separated by coiled-coil structures.</text>
</comment>
<dbReference type="Gene3D" id="3.40.50.300">
    <property type="entry name" value="P-loop containing nucleotide triphosphate hydrolases"/>
    <property type="match status" value="2"/>
</dbReference>
<dbReference type="SUPFAM" id="SSF52540">
    <property type="entry name" value="P-loop containing nucleoside triphosphate hydrolases"/>
    <property type="match status" value="1"/>
</dbReference>
<keyword evidence="2 7" id="KW-0963">Cytoplasm</keyword>
<dbReference type="Pfam" id="PF02463">
    <property type="entry name" value="SMC_N"/>
    <property type="match status" value="1"/>
</dbReference>
<dbReference type="SUPFAM" id="SSF75553">
    <property type="entry name" value="Smc hinge domain"/>
    <property type="match status" value="1"/>
</dbReference>
<dbReference type="InterPro" id="IPR036277">
    <property type="entry name" value="SMC_hinge_sf"/>
</dbReference>
<feature type="domain" description="SMC hinge" evidence="8">
    <location>
        <begin position="523"/>
        <end position="639"/>
    </location>
</feature>
<feature type="coiled-coil region" evidence="7">
    <location>
        <begin position="409"/>
        <end position="516"/>
    </location>
</feature>
<keyword evidence="5 7" id="KW-0175">Coiled coil</keyword>
<dbReference type="InterPro" id="IPR024704">
    <property type="entry name" value="SMC"/>
</dbReference>
<dbReference type="NCBIfam" id="TIGR02168">
    <property type="entry name" value="SMC_prok_B"/>
    <property type="match status" value="1"/>
</dbReference>
<sequence length="1190" mass="133719">MLLKSLELQGFKTFPDKTTLKFENGITAVVGPNGSGKSNISDAMRWVLGEQSTRALRCSKMEDIIFSGTPQRKAQGFCEVTVTMDNTDRELNYDGDTVSVTRRFYRSGESEYRINKTLVRLRDVHELFMDTGLGRDGYSIIGQGKIDSIVSAKSEDRREIFEEAAGISRFRYRKEEAERRLEKAEENLIRLHDILNELEERVGPLREQAEKAEKFIALDSEKKELEIGLWLETLERSGKIVREVEEKIASTQNSYEEAESELNVLSAQIEQNFTETNGCTAQMEEARLKASEADELATRKEGEVSVLENDILHEQQTIRRLNGEIESAALTGQTLEADIQEKEQAVKAKEAEAAQNHADFVAFTAQLEELRAGTDSTTREIDAVSAELVSLNAALSEMRVQQSSAESSMQEIRARAETVDAAITESEERLAALHTECEELDAMLHDTAEYIQNAENTVQGHEMRVQQRRKRAEAVKAEADRQMLDAKEKERRAGLLEDLERNLEGFTQSVKTVMRESTRGNLRGIHGPVTRLLKVPREYAVALETALGAAMQNVVVDSEDAAKAAIRLLKQRDSGRATFLPLTTVRGTVIDARDVQNMPGFVGVASTLCHCDEQYAGIRDSLLGRTIVAEDLDRAAEIARRIRFRYRVVSLDGQIVNAGGSFTGGSAARNSGLLSRSAEIARIRADAQMLAQAANETLERHKATQQEVLQAMAELENAKAVLAQHREDEIRFKAEAARAARDVETETANLASLRDEKESAARRLSGFVQTADSAQQKTEETEDKIQAARSKMESMVGDREDAMHRCDETLQHLQEIRFAGLAIEKDKESLENAVQTLKAQQSERAARIESLNQELAESFEKIKAREADIENRKIESANLRETAKEKRQSVSAIAAKRTVLEQQTSELRQKEREASSRRETIGLELARLRERRENQSGEYDAILKKLWEEYELTRREAEEMNITIEDVPTAQRRLSELKNSIKALGSVNVAAVVEYKEVSERYNFLKMQTDDVQRSRAELLKLIDNLTKQMQTQFAERFSVINQNFSRIFQELFGGGSAELCFTDSGDVLHSGIDIRVHPPGKIVSHIELLSGGEKALVAISLYFAIMRVNPPSFCMLDEIEAALDDVNVVRFANYLRRMNQKTQFIVITHRRGTMEEADMLYGVTMQDQGISKLLALHAHEAQEKLGITT</sequence>
<dbReference type="InterPro" id="IPR027417">
    <property type="entry name" value="P-loop_NTPase"/>
</dbReference>
<dbReference type="GO" id="GO:0007059">
    <property type="term" value="P:chromosome segregation"/>
    <property type="evidence" value="ECO:0007669"/>
    <property type="project" value="UniProtKB-UniRule"/>
</dbReference>
<evidence type="ECO:0000256" key="2">
    <source>
        <dbReference type="ARBA" id="ARBA00022490"/>
    </source>
</evidence>
<comment type="caution">
    <text evidence="9">The sequence shown here is derived from an EMBL/GenBank/DDBJ whole genome shotgun (WGS) entry which is preliminary data.</text>
</comment>
<dbReference type="RefSeq" id="WP_308448408.1">
    <property type="nucleotide sequence ID" value="NZ_JAJEQC010000001.1"/>
</dbReference>
<dbReference type="InterPro" id="IPR011890">
    <property type="entry name" value="SMC_prok"/>
</dbReference>
<feature type="coiled-coil region" evidence="7">
    <location>
        <begin position="167"/>
        <end position="201"/>
    </location>
</feature>
<evidence type="ECO:0000256" key="1">
    <source>
        <dbReference type="ARBA" id="ARBA00004496"/>
    </source>
</evidence>
<evidence type="ECO:0000256" key="5">
    <source>
        <dbReference type="ARBA" id="ARBA00023054"/>
    </source>
</evidence>
<accession>A0AAE3DEU7</accession>
<evidence type="ECO:0000256" key="4">
    <source>
        <dbReference type="ARBA" id="ARBA00022840"/>
    </source>
</evidence>
<feature type="coiled-coil region" evidence="7">
    <location>
        <begin position="684"/>
        <end position="791"/>
    </location>
</feature>
<dbReference type="GO" id="GO:0016887">
    <property type="term" value="F:ATP hydrolysis activity"/>
    <property type="evidence" value="ECO:0007669"/>
    <property type="project" value="InterPro"/>
</dbReference>
<evidence type="ECO:0000259" key="8">
    <source>
        <dbReference type="SMART" id="SM00968"/>
    </source>
</evidence>
<protein>
    <recommendedName>
        <fullName evidence="7">Chromosome partition protein Smc</fullName>
    </recommendedName>
</protein>
<comment type="subunit">
    <text evidence="7">Homodimer.</text>
</comment>
<keyword evidence="4 7" id="KW-0067">ATP-binding</keyword>
<dbReference type="SMART" id="SM00968">
    <property type="entry name" value="SMC_hinge"/>
    <property type="match status" value="1"/>
</dbReference>
<comment type="subcellular location">
    <subcellularLocation>
        <location evidence="1 7">Cytoplasm</location>
    </subcellularLocation>
</comment>
<dbReference type="GO" id="GO:0006260">
    <property type="term" value="P:DNA replication"/>
    <property type="evidence" value="ECO:0007669"/>
    <property type="project" value="UniProtKB-UniRule"/>
</dbReference>
<dbReference type="GO" id="GO:0007062">
    <property type="term" value="P:sister chromatid cohesion"/>
    <property type="evidence" value="ECO:0007669"/>
    <property type="project" value="InterPro"/>
</dbReference>
<gene>
    <name evidence="7 9" type="primary">smc</name>
    <name evidence="9" type="ORF">LKD31_02030</name>
</gene>
<dbReference type="Pfam" id="PF06470">
    <property type="entry name" value="SMC_hinge"/>
    <property type="match status" value="1"/>
</dbReference>
<feature type="coiled-coil region" evidence="7">
    <location>
        <begin position="823"/>
        <end position="945"/>
    </location>
</feature>
<dbReference type="GO" id="GO:0005694">
    <property type="term" value="C:chromosome"/>
    <property type="evidence" value="ECO:0007669"/>
    <property type="project" value="InterPro"/>
</dbReference>
<reference evidence="9" key="1">
    <citation type="submission" date="2021-10" db="EMBL/GenBank/DDBJ databases">
        <title>Anaerobic single-cell dispensing facilitates the cultivation of human gut bacteria.</title>
        <authorList>
            <person name="Afrizal A."/>
        </authorList>
    </citation>
    <scope>NUCLEOTIDE SEQUENCE</scope>
    <source>
        <strain evidence="9">CLA-AA-H250</strain>
    </source>
</reference>
<dbReference type="EMBL" id="JAJEQC010000001">
    <property type="protein sequence ID" value="MCC2135796.1"/>
    <property type="molecule type" value="Genomic_DNA"/>
</dbReference>
<evidence type="ECO:0000256" key="6">
    <source>
        <dbReference type="ARBA" id="ARBA00023125"/>
    </source>
</evidence>
<dbReference type="InterPro" id="IPR003395">
    <property type="entry name" value="RecF/RecN/SMC_N"/>
</dbReference>